<evidence type="ECO:0000313" key="1">
    <source>
        <dbReference type="Proteomes" id="UP000036681"/>
    </source>
</evidence>
<evidence type="ECO:0000313" key="2">
    <source>
        <dbReference type="WBParaSite" id="ALUE_0002105001-mRNA-1"/>
    </source>
</evidence>
<reference evidence="2" key="1">
    <citation type="submission" date="2017-02" db="UniProtKB">
        <authorList>
            <consortium name="WormBaseParasite"/>
        </authorList>
    </citation>
    <scope>IDENTIFICATION</scope>
</reference>
<organism evidence="1 2">
    <name type="scientific">Ascaris lumbricoides</name>
    <name type="common">Giant roundworm</name>
    <dbReference type="NCBI Taxonomy" id="6252"/>
    <lineage>
        <taxon>Eukaryota</taxon>
        <taxon>Metazoa</taxon>
        <taxon>Ecdysozoa</taxon>
        <taxon>Nematoda</taxon>
        <taxon>Chromadorea</taxon>
        <taxon>Rhabditida</taxon>
        <taxon>Spirurina</taxon>
        <taxon>Ascaridomorpha</taxon>
        <taxon>Ascaridoidea</taxon>
        <taxon>Ascarididae</taxon>
        <taxon>Ascaris</taxon>
    </lineage>
</organism>
<sequence length="33" mass="4055">MLLFSLRLLFLLSEYCLRSIRRIEICLLSNLRR</sequence>
<protein>
    <submittedName>
        <fullName evidence="2">Uncharacterized protein</fullName>
    </submittedName>
</protein>
<dbReference type="WBParaSite" id="ALUE_0002105001-mRNA-1">
    <property type="protein sequence ID" value="ALUE_0002105001-mRNA-1"/>
    <property type="gene ID" value="ALUE_0002105001"/>
</dbReference>
<keyword evidence="1" id="KW-1185">Reference proteome</keyword>
<dbReference type="Proteomes" id="UP000036681">
    <property type="component" value="Unplaced"/>
</dbReference>
<name>A0A0M3IQM2_ASCLU</name>
<accession>A0A0M3IQM2</accession>
<proteinExistence type="predicted"/>
<dbReference type="AlphaFoldDB" id="A0A0M3IQM2"/>